<evidence type="ECO:0000256" key="8">
    <source>
        <dbReference type="SAM" id="MobiDB-lite"/>
    </source>
</evidence>
<dbReference type="InterPro" id="IPR051393">
    <property type="entry name" value="ABC_transporter_permease"/>
</dbReference>
<feature type="domain" description="ABC transmembrane type-1" evidence="9">
    <location>
        <begin position="95"/>
        <end position="314"/>
    </location>
</feature>
<keyword evidence="5 7" id="KW-1133">Transmembrane helix</keyword>
<feature type="compositionally biased region" description="Basic and acidic residues" evidence="8">
    <location>
        <begin position="13"/>
        <end position="24"/>
    </location>
</feature>
<keyword evidence="11" id="KW-1185">Reference proteome</keyword>
<evidence type="ECO:0000256" key="2">
    <source>
        <dbReference type="ARBA" id="ARBA00022448"/>
    </source>
</evidence>
<reference evidence="10 11" key="1">
    <citation type="submission" date="2020-10" db="EMBL/GenBank/DDBJ databases">
        <title>Haloactinobacterium sp. RN3S43, a bacterium isolated from saline soil.</title>
        <authorList>
            <person name="Sun J.-Q."/>
        </authorList>
    </citation>
    <scope>NUCLEOTIDE SEQUENCE [LARGE SCALE GENOMIC DNA]</scope>
    <source>
        <strain evidence="10 11">RN3S43</strain>
    </source>
</reference>
<dbReference type="GO" id="GO:0055085">
    <property type="term" value="P:transmembrane transport"/>
    <property type="evidence" value="ECO:0007669"/>
    <property type="project" value="InterPro"/>
</dbReference>
<feature type="transmembrane region" description="Helical" evidence="7">
    <location>
        <begin position="99"/>
        <end position="120"/>
    </location>
</feature>
<evidence type="ECO:0000256" key="6">
    <source>
        <dbReference type="ARBA" id="ARBA00023136"/>
    </source>
</evidence>
<dbReference type="Proteomes" id="UP000593758">
    <property type="component" value="Chromosome"/>
</dbReference>
<dbReference type="Gene3D" id="1.10.3720.10">
    <property type="entry name" value="MetI-like"/>
    <property type="match status" value="1"/>
</dbReference>
<dbReference type="InterPro" id="IPR000515">
    <property type="entry name" value="MetI-like"/>
</dbReference>
<evidence type="ECO:0000256" key="4">
    <source>
        <dbReference type="ARBA" id="ARBA00022692"/>
    </source>
</evidence>
<feature type="transmembrane region" description="Helical" evidence="7">
    <location>
        <begin position="132"/>
        <end position="153"/>
    </location>
</feature>
<protein>
    <submittedName>
        <fullName evidence="10">Sugar ABC transporter permease</fullName>
    </submittedName>
</protein>
<evidence type="ECO:0000256" key="3">
    <source>
        <dbReference type="ARBA" id="ARBA00022475"/>
    </source>
</evidence>
<feature type="transmembrane region" description="Helical" evidence="7">
    <location>
        <begin position="293"/>
        <end position="317"/>
    </location>
</feature>
<evidence type="ECO:0000256" key="7">
    <source>
        <dbReference type="RuleBase" id="RU363032"/>
    </source>
</evidence>
<evidence type="ECO:0000256" key="5">
    <source>
        <dbReference type="ARBA" id="ARBA00022989"/>
    </source>
</evidence>
<sequence length="328" mass="35832">MTLLANPGTASRARGEGAGSKRRDAAARKRRRTWLACYAFVAPSLLLGALFTFWPMVASWYYSLLDWTGFVGTQSFVGLDNYQEIVRDQYFWNALKNSFLLTVVVVPVRMLLSLIVAIVLNGKLPFSNAFRTGFFIPAITTTAIVGLVMTLILDPGLGPVNEWMRQLGITDAAVSFLGNPSLALPTLMVILIWKPFGITMVYWLAALQTIPRDVYEAAKIDGASWFQTHTRISAPLLIPFALVILVLSAASTLRVFDLVHTMTGGGPFFATETVEVFIYRNAFAVAGGGSPRIGFASAAGVVFGAVVLALAILQWWASQTRSKSRRNV</sequence>
<evidence type="ECO:0000259" key="9">
    <source>
        <dbReference type="PROSITE" id="PS50928"/>
    </source>
</evidence>
<dbReference type="InterPro" id="IPR035906">
    <property type="entry name" value="MetI-like_sf"/>
</dbReference>
<dbReference type="PANTHER" id="PTHR30193">
    <property type="entry name" value="ABC TRANSPORTER PERMEASE PROTEIN"/>
    <property type="match status" value="1"/>
</dbReference>
<dbReference type="PANTHER" id="PTHR30193:SF37">
    <property type="entry name" value="INNER MEMBRANE ABC TRANSPORTER PERMEASE PROTEIN YCJO"/>
    <property type="match status" value="1"/>
</dbReference>
<feature type="transmembrane region" description="Helical" evidence="7">
    <location>
        <begin position="236"/>
        <end position="256"/>
    </location>
</feature>
<organism evidence="10 11">
    <name type="scientific">Ruania alkalisoli</name>
    <dbReference type="NCBI Taxonomy" id="2779775"/>
    <lineage>
        <taxon>Bacteria</taxon>
        <taxon>Bacillati</taxon>
        <taxon>Actinomycetota</taxon>
        <taxon>Actinomycetes</taxon>
        <taxon>Micrococcales</taxon>
        <taxon>Ruaniaceae</taxon>
        <taxon>Ruania</taxon>
    </lineage>
</organism>
<comment type="similarity">
    <text evidence="7">Belongs to the binding-protein-dependent transport system permease family.</text>
</comment>
<feature type="transmembrane region" description="Helical" evidence="7">
    <location>
        <begin position="33"/>
        <end position="57"/>
    </location>
</feature>
<evidence type="ECO:0000313" key="10">
    <source>
        <dbReference type="EMBL" id="QOR70572.1"/>
    </source>
</evidence>
<dbReference type="Pfam" id="PF00528">
    <property type="entry name" value="BPD_transp_1"/>
    <property type="match status" value="1"/>
</dbReference>
<dbReference type="GO" id="GO:0005886">
    <property type="term" value="C:plasma membrane"/>
    <property type="evidence" value="ECO:0007669"/>
    <property type="project" value="UniProtKB-SubCell"/>
</dbReference>
<dbReference type="SUPFAM" id="SSF161098">
    <property type="entry name" value="MetI-like"/>
    <property type="match status" value="1"/>
</dbReference>
<proteinExistence type="inferred from homology"/>
<keyword evidence="3" id="KW-1003">Cell membrane</keyword>
<feature type="region of interest" description="Disordered" evidence="8">
    <location>
        <begin position="1"/>
        <end position="24"/>
    </location>
</feature>
<dbReference type="EMBL" id="CP063169">
    <property type="protein sequence ID" value="QOR70572.1"/>
    <property type="molecule type" value="Genomic_DNA"/>
</dbReference>
<evidence type="ECO:0000256" key="1">
    <source>
        <dbReference type="ARBA" id="ARBA00004651"/>
    </source>
</evidence>
<comment type="subcellular location">
    <subcellularLocation>
        <location evidence="1 7">Cell membrane</location>
        <topology evidence="1 7">Multi-pass membrane protein</topology>
    </subcellularLocation>
</comment>
<keyword evidence="6 7" id="KW-0472">Membrane</keyword>
<evidence type="ECO:0000313" key="11">
    <source>
        <dbReference type="Proteomes" id="UP000593758"/>
    </source>
</evidence>
<gene>
    <name evidence="10" type="ORF">IM660_18630</name>
</gene>
<name>A0A7M1SV00_9MICO</name>
<dbReference type="KEGG" id="halt:IM660_18630"/>
<dbReference type="AlphaFoldDB" id="A0A7M1SV00"/>
<dbReference type="RefSeq" id="WP_193497247.1">
    <property type="nucleotide sequence ID" value="NZ_CP063169.1"/>
</dbReference>
<dbReference type="PROSITE" id="PS50928">
    <property type="entry name" value="ABC_TM1"/>
    <property type="match status" value="1"/>
</dbReference>
<keyword evidence="2 7" id="KW-0813">Transport</keyword>
<keyword evidence="4 7" id="KW-0812">Transmembrane</keyword>
<accession>A0A7M1SV00</accession>
<dbReference type="CDD" id="cd06261">
    <property type="entry name" value="TM_PBP2"/>
    <property type="match status" value="1"/>
</dbReference>